<dbReference type="PANTHER" id="PTHR43522">
    <property type="entry name" value="TRANSKETOLASE"/>
    <property type="match status" value="1"/>
</dbReference>
<gene>
    <name evidence="8" type="ORF">S03H2_63504</name>
</gene>
<evidence type="ECO:0000313" key="8">
    <source>
        <dbReference type="EMBL" id="GAH85454.1"/>
    </source>
</evidence>
<feature type="domain" description="Transketolase-like pyrimidine-binding" evidence="6">
    <location>
        <begin position="1"/>
        <end position="77"/>
    </location>
</feature>
<organism evidence="8">
    <name type="scientific">marine sediment metagenome</name>
    <dbReference type="NCBI Taxonomy" id="412755"/>
    <lineage>
        <taxon>unclassified sequences</taxon>
        <taxon>metagenomes</taxon>
        <taxon>ecological metagenomes</taxon>
    </lineage>
</organism>
<dbReference type="SUPFAM" id="SSF52518">
    <property type="entry name" value="Thiamin diphosphate-binding fold (THDP-binding)"/>
    <property type="match status" value="1"/>
</dbReference>
<dbReference type="AlphaFoldDB" id="X1K5E8"/>
<reference evidence="8" key="1">
    <citation type="journal article" date="2014" name="Front. Microbiol.">
        <title>High frequency of phylogenetically diverse reductive dehalogenase-homologous genes in deep subseafloor sedimentary metagenomes.</title>
        <authorList>
            <person name="Kawai M."/>
            <person name="Futagami T."/>
            <person name="Toyoda A."/>
            <person name="Takaki Y."/>
            <person name="Nishi S."/>
            <person name="Hori S."/>
            <person name="Arai W."/>
            <person name="Tsubouchi T."/>
            <person name="Morono Y."/>
            <person name="Uchiyama I."/>
            <person name="Ito T."/>
            <person name="Fujiyama A."/>
            <person name="Inagaki F."/>
            <person name="Takami H."/>
        </authorList>
    </citation>
    <scope>NUCLEOTIDE SEQUENCE</scope>
    <source>
        <strain evidence="8">Expedition CK06-06</strain>
    </source>
</reference>
<dbReference type="PANTHER" id="PTHR43522:SF2">
    <property type="entry name" value="TRANSKETOLASE 1-RELATED"/>
    <property type="match status" value="1"/>
</dbReference>
<evidence type="ECO:0000256" key="4">
    <source>
        <dbReference type="ARBA" id="ARBA00022842"/>
    </source>
</evidence>
<evidence type="ECO:0000256" key="3">
    <source>
        <dbReference type="ARBA" id="ARBA00022723"/>
    </source>
</evidence>
<dbReference type="InterPro" id="IPR029061">
    <property type="entry name" value="THDP-binding"/>
</dbReference>
<dbReference type="GO" id="GO:0006098">
    <property type="term" value="P:pentose-phosphate shunt"/>
    <property type="evidence" value="ECO:0007669"/>
    <property type="project" value="TreeGrafter"/>
</dbReference>
<dbReference type="Pfam" id="PF02779">
    <property type="entry name" value="Transket_pyr"/>
    <property type="match status" value="1"/>
</dbReference>
<comment type="cofactor">
    <cofactor evidence="1">
        <name>thiamine diphosphate</name>
        <dbReference type="ChEBI" id="CHEBI:58937"/>
    </cofactor>
</comment>
<evidence type="ECO:0000256" key="5">
    <source>
        <dbReference type="ARBA" id="ARBA00023052"/>
    </source>
</evidence>
<sequence>MAALMGLPVIYVFTHDSVLVGEDGPTHQPVEHLAALRAIPGLLVLRPGDAEETIAAWKMAIEHTEGPSALILTRQSLVVYPKTDSNWQENLKRGAYIVVDSDEDPEVVMIATGSEVNLALEVKRIVGSDEIRIISMMSRELFLQTSRELQTKLIPETAYRVVLEAGVSLGWGEIAESDGMILCIDRFGESGPGQKVAEHLGLSSNKIA</sequence>
<dbReference type="EMBL" id="BARU01041160">
    <property type="protein sequence ID" value="GAH85454.1"/>
    <property type="molecule type" value="Genomic_DNA"/>
</dbReference>
<evidence type="ECO:0000259" key="6">
    <source>
        <dbReference type="Pfam" id="PF02779"/>
    </source>
</evidence>
<dbReference type="InterPro" id="IPR020826">
    <property type="entry name" value="Transketolase_BS"/>
</dbReference>
<dbReference type="Gene3D" id="3.40.50.970">
    <property type="match status" value="1"/>
</dbReference>
<dbReference type="Gene3D" id="3.40.50.920">
    <property type="match status" value="1"/>
</dbReference>
<dbReference type="InterPro" id="IPR033247">
    <property type="entry name" value="Transketolase_fam"/>
</dbReference>
<dbReference type="GO" id="GO:0005829">
    <property type="term" value="C:cytosol"/>
    <property type="evidence" value="ECO:0007669"/>
    <property type="project" value="TreeGrafter"/>
</dbReference>
<dbReference type="PROSITE" id="PS00802">
    <property type="entry name" value="TRANSKETOLASE_2"/>
    <property type="match status" value="1"/>
</dbReference>
<evidence type="ECO:0000256" key="2">
    <source>
        <dbReference type="ARBA" id="ARBA00022679"/>
    </source>
</evidence>
<dbReference type="CDD" id="cd07033">
    <property type="entry name" value="TPP_PYR_DXS_TK_like"/>
    <property type="match status" value="1"/>
</dbReference>
<keyword evidence="2" id="KW-0808">Transferase</keyword>
<feature type="domain" description="Transketolase-like C-terminal" evidence="7">
    <location>
        <begin position="94"/>
        <end position="202"/>
    </location>
</feature>
<dbReference type="Pfam" id="PF22613">
    <property type="entry name" value="Transketolase_C_1"/>
    <property type="match status" value="1"/>
</dbReference>
<dbReference type="InterPro" id="IPR005475">
    <property type="entry name" value="Transketolase-like_Pyr-bd"/>
</dbReference>
<dbReference type="InterPro" id="IPR009014">
    <property type="entry name" value="Transketo_C/PFOR_II"/>
</dbReference>
<evidence type="ECO:0000259" key="7">
    <source>
        <dbReference type="Pfam" id="PF22613"/>
    </source>
</evidence>
<keyword evidence="5" id="KW-0786">Thiamine pyrophosphate</keyword>
<keyword evidence="3" id="KW-0479">Metal-binding</keyword>
<protein>
    <submittedName>
        <fullName evidence="8">Uncharacterized protein</fullName>
    </submittedName>
</protein>
<dbReference type="SUPFAM" id="SSF52922">
    <property type="entry name" value="TK C-terminal domain-like"/>
    <property type="match status" value="1"/>
</dbReference>
<name>X1K5E8_9ZZZZ</name>
<dbReference type="GO" id="GO:0046872">
    <property type="term" value="F:metal ion binding"/>
    <property type="evidence" value="ECO:0007669"/>
    <property type="project" value="UniProtKB-KW"/>
</dbReference>
<dbReference type="InterPro" id="IPR055152">
    <property type="entry name" value="Transketolase-like_C_2"/>
</dbReference>
<proteinExistence type="predicted"/>
<keyword evidence="4" id="KW-0460">Magnesium</keyword>
<accession>X1K5E8</accession>
<comment type="caution">
    <text evidence="8">The sequence shown here is derived from an EMBL/GenBank/DDBJ whole genome shotgun (WGS) entry which is preliminary data.</text>
</comment>
<dbReference type="GO" id="GO:0004802">
    <property type="term" value="F:transketolase activity"/>
    <property type="evidence" value="ECO:0007669"/>
    <property type="project" value="TreeGrafter"/>
</dbReference>
<feature type="non-terminal residue" evidence="8">
    <location>
        <position position="208"/>
    </location>
</feature>
<evidence type="ECO:0000256" key="1">
    <source>
        <dbReference type="ARBA" id="ARBA00001964"/>
    </source>
</evidence>